<protein>
    <submittedName>
        <fullName evidence="2">Uncharacterized protein</fullName>
    </submittedName>
</protein>
<dbReference type="Proteomes" id="UP000712600">
    <property type="component" value="Unassembled WGS sequence"/>
</dbReference>
<name>A0A8S9STR1_BRACR</name>
<feature type="region of interest" description="Disordered" evidence="1">
    <location>
        <begin position="60"/>
        <end position="81"/>
    </location>
</feature>
<evidence type="ECO:0000313" key="2">
    <source>
        <dbReference type="EMBL" id="KAF3604467.1"/>
    </source>
</evidence>
<gene>
    <name evidence="2" type="ORF">F2Q69_00035719</name>
</gene>
<dbReference type="AlphaFoldDB" id="A0A8S9STR1"/>
<evidence type="ECO:0000313" key="3">
    <source>
        <dbReference type="Proteomes" id="UP000712600"/>
    </source>
</evidence>
<reference evidence="2" key="1">
    <citation type="submission" date="2019-12" db="EMBL/GenBank/DDBJ databases">
        <title>Genome sequencing and annotation of Brassica cretica.</title>
        <authorList>
            <person name="Studholme D.J."/>
            <person name="Sarris P."/>
        </authorList>
    </citation>
    <scope>NUCLEOTIDE SEQUENCE</scope>
    <source>
        <strain evidence="2">PFS-109/04</strain>
        <tissue evidence="2">Leaf</tissue>
    </source>
</reference>
<accession>A0A8S9STR1</accession>
<evidence type="ECO:0000256" key="1">
    <source>
        <dbReference type="SAM" id="MobiDB-lite"/>
    </source>
</evidence>
<organism evidence="2 3">
    <name type="scientific">Brassica cretica</name>
    <name type="common">Mustard</name>
    <dbReference type="NCBI Taxonomy" id="69181"/>
    <lineage>
        <taxon>Eukaryota</taxon>
        <taxon>Viridiplantae</taxon>
        <taxon>Streptophyta</taxon>
        <taxon>Embryophyta</taxon>
        <taxon>Tracheophyta</taxon>
        <taxon>Spermatophyta</taxon>
        <taxon>Magnoliopsida</taxon>
        <taxon>eudicotyledons</taxon>
        <taxon>Gunneridae</taxon>
        <taxon>Pentapetalae</taxon>
        <taxon>rosids</taxon>
        <taxon>malvids</taxon>
        <taxon>Brassicales</taxon>
        <taxon>Brassicaceae</taxon>
        <taxon>Brassiceae</taxon>
        <taxon>Brassica</taxon>
    </lineage>
</organism>
<dbReference type="EMBL" id="QGKX02000004">
    <property type="protein sequence ID" value="KAF3604467.1"/>
    <property type="molecule type" value="Genomic_DNA"/>
</dbReference>
<sequence>MQRKKNKFNVTKVNRGNWRGSTPHFKICSTWHIFPIERDREQWYRRGGESSLIIQLPQFMPLQSNNDRGEKEVGEEATPSKTMRNWVKKWTLTKTEEITKSRKATM</sequence>
<comment type="caution">
    <text evidence="2">The sequence shown here is derived from an EMBL/GenBank/DDBJ whole genome shotgun (WGS) entry which is preliminary data.</text>
</comment>
<proteinExistence type="predicted"/>